<dbReference type="InterPro" id="IPR006676">
    <property type="entry name" value="tRNA_splic"/>
</dbReference>
<proteinExistence type="predicted"/>
<feature type="domain" description="tRNA intron endonuclease N-terminal" evidence="2">
    <location>
        <begin position="22"/>
        <end position="87"/>
    </location>
</feature>
<dbReference type="Pfam" id="PF02778">
    <property type="entry name" value="tRNA_int_endo_N"/>
    <property type="match status" value="1"/>
</dbReference>
<feature type="domain" description="tRNA intron endonuclease catalytic" evidence="1">
    <location>
        <begin position="97"/>
        <end position="182"/>
    </location>
</feature>
<dbReference type="InterPro" id="IPR036740">
    <property type="entry name" value="tRNA_intron_Endonuc_N_sf"/>
</dbReference>
<dbReference type="SUPFAM" id="SSF53032">
    <property type="entry name" value="tRNA-intron endonuclease catalytic domain-like"/>
    <property type="match status" value="1"/>
</dbReference>
<keyword evidence="3" id="KW-0255">Endonuclease</keyword>
<name>A0A2K5AR02_9ARCH</name>
<protein>
    <submittedName>
        <fullName evidence="3">tRNA intron endonuclease</fullName>
    </submittedName>
</protein>
<organism evidence="3 4">
    <name type="scientific">Candidatus Nitrosocaldus cavascurensis</name>
    <dbReference type="NCBI Taxonomy" id="2058097"/>
    <lineage>
        <taxon>Archaea</taxon>
        <taxon>Nitrososphaerota</taxon>
        <taxon>Nitrososphaeria</taxon>
        <taxon>Candidatus Nitrosocaldales</taxon>
        <taxon>Candidatus Nitrosocaldaceae</taxon>
        <taxon>Candidatus Nitrosocaldus</taxon>
    </lineage>
</organism>
<keyword evidence="3" id="KW-0378">Hydrolase</keyword>
<dbReference type="GO" id="GO:0006388">
    <property type="term" value="P:tRNA splicing, via endonucleolytic cleavage and ligation"/>
    <property type="evidence" value="ECO:0007669"/>
    <property type="project" value="InterPro"/>
</dbReference>
<dbReference type="InterPro" id="IPR006677">
    <property type="entry name" value="tRNA_intron_Endonuc_cat-like"/>
</dbReference>
<dbReference type="GO" id="GO:0000213">
    <property type="term" value="F:tRNA-intron lyase activity"/>
    <property type="evidence" value="ECO:0007669"/>
    <property type="project" value="InterPro"/>
</dbReference>
<dbReference type="KEGG" id="ncv:NCAV_0899"/>
<dbReference type="GO" id="GO:0003676">
    <property type="term" value="F:nucleic acid binding"/>
    <property type="evidence" value="ECO:0007669"/>
    <property type="project" value="InterPro"/>
</dbReference>
<keyword evidence="3" id="KW-0540">Nuclease</keyword>
<evidence type="ECO:0000313" key="4">
    <source>
        <dbReference type="Proteomes" id="UP000236248"/>
    </source>
</evidence>
<dbReference type="NCBIfam" id="TIGR00324">
    <property type="entry name" value="endA"/>
    <property type="match status" value="1"/>
</dbReference>
<dbReference type="PANTHER" id="PTHR21227">
    <property type="entry name" value="TRNA-SPLICING ENDONUCLEASE SUBUNIT SEN2"/>
    <property type="match status" value="1"/>
</dbReference>
<dbReference type="CDD" id="cd22363">
    <property type="entry name" value="tRNA-intron_lyase_C"/>
    <property type="match status" value="1"/>
</dbReference>
<evidence type="ECO:0000313" key="3">
    <source>
        <dbReference type="EMBL" id="SPC34076.1"/>
    </source>
</evidence>
<dbReference type="PANTHER" id="PTHR21227:SF0">
    <property type="entry name" value="TRNA-SPLICING ENDONUCLEASE SUBUNIT SEN2"/>
    <property type="match status" value="1"/>
</dbReference>
<dbReference type="GO" id="GO:0005737">
    <property type="term" value="C:cytoplasm"/>
    <property type="evidence" value="ECO:0007669"/>
    <property type="project" value="TreeGrafter"/>
</dbReference>
<dbReference type="GeneID" id="41594955"/>
<evidence type="ECO:0000259" key="2">
    <source>
        <dbReference type="Pfam" id="PF02778"/>
    </source>
</evidence>
<dbReference type="InterPro" id="IPR036167">
    <property type="entry name" value="tRNA_intron_Endo_cat-like_sf"/>
</dbReference>
<dbReference type="Gene3D" id="3.40.1170.20">
    <property type="entry name" value="tRNA intron endonuclease, N-terminal domain"/>
    <property type="match status" value="1"/>
</dbReference>
<dbReference type="SUPFAM" id="SSF55267">
    <property type="entry name" value="tRNA-intron endonuclease N-terminal domain-like"/>
    <property type="match status" value="1"/>
</dbReference>
<dbReference type="EMBL" id="LT981265">
    <property type="protein sequence ID" value="SPC34076.1"/>
    <property type="molecule type" value="Genomic_DNA"/>
</dbReference>
<reference evidence="4" key="1">
    <citation type="submission" date="2018-01" db="EMBL/GenBank/DDBJ databases">
        <authorList>
            <person name="Kerou L M."/>
        </authorList>
    </citation>
    <scope>NUCLEOTIDE SEQUENCE [LARGE SCALE GENOMIC DNA]</scope>
    <source>
        <strain evidence="4">SCU2</strain>
    </source>
</reference>
<gene>
    <name evidence="3" type="ORF">NCAV_0899</name>
</gene>
<dbReference type="AlphaFoldDB" id="A0A2K5AR02"/>
<dbReference type="Gene3D" id="3.40.1350.10">
    <property type="match status" value="1"/>
</dbReference>
<dbReference type="Proteomes" id="UP000236248">
    <property type="component" value="Chromosome NCAV"/>
</dbReference>
<accession>A0A2K5AR02</accession>
<dbReference type="InterPro" id="IPR011856">
    <property type="entry name" value="tRNA_endonuc-like_dom_sf"/>
</dbReference>
<dbReference type="InterPro" id="IPR006678">
    <property type="entry name" value="tRNA_intron_Endonuc_N"/>
</dbReference>
<sequence>MRRERKAVENGGGEEEGREILAMLKDDKVIVDDPDAMEELRRKGYGDRDEKDGRYFLYMYEALYLLYTKRMIVRRRDGDTLSFHELVSEALKHDPSIWTKFLIYRDLRSRGYVAREGFGFGNDFRVYERGEYSIKSARYIVFGLNEGREVKIDDLSRMVEQIWSMGKEPIVAVIERRGEVIYYSVERMRFAELKKVSIQSLDELNK</sequence>
<dbReference type="RefSeq" id="WP_197706732.1">
    <property type="nucleotide sequence ID" value="NZ_LT981265.1"/>
</dbReference>
<evidence type="ECO:0000259" key="1">
    <source>
        <dbReference type="Pfam" id="PF01974"/>
    </source>
</evidence>
<keyword evidence="4" id="KW-1185">Reference proteome</keyword>
<dbReference type="Pfam" id="PF01974">
    <property type="entry name" value="tRNA_int_endo"/>
    <property type="match status" value="1"/>
</dbReference>